<dbReference type="RefSeq" id="WP_263124905.1">
    <property type="nucleotide sequence ID" value="NZ_CP106753.1"/>
</dbReference>
<dbReference type="InterPro" id="IPR029787">
    <property type="entry name" value="Nucleotide_cyclase"/>
</dbReference>
<gene>
    <name evidence="2" type="ORF">N8I74_00315</name>
</gene>
<dbReference type="Pfam" id="PF00990">
    <property type="entry name" value="GGDEF"/>
    <property type="match status" value="1"/>
</dbReference>
<dbReference type="Proteomes" id="UP001061302">
    <property type="component" value="Chromosome"/>
</dbReference>
<sequence>METLQQENSRLRHDLAKMAVLLQTAQHDANHDPLTGLANRLLMLDRLANALALAARQERQVGVLMIDLDGFKLVNDDLGHDIGDQVLKLVADRLNYCVRASDTVARIGGDEFAVILPDIGGAAVLIVMDHINRALAQPYLLETSEIHLSASIGKSMAQGDQNMLPQELLADADQDMYRIKRQQRHSLNISTMWNDIAAIGLYAPRT</sequence>
<evidence type="ECO:0000313" key="3">
    <source>
        <dbReference type="Proteomes" id="UP001061302"/>
    </source>
</evidence>
<dbReference type="SMART" id="SM00267">
    <property type="entry name" value="GGDEF"/>
    <property type="match status" value="1"/>
</dbReference>
<proteinExistence type="predicted"/>
<dbReference type="PANTHER" id="PTHR46663">
    <property type="entry name" value="DIGUANYLATE CYCLASE DGCT-RELATED"/>
    <property type="match status" value="1"/>
</dbReference>
<dbReference type="InterPro" id="IPR052163">
    <property type="entry name" value="DGC-Regulatory_Protein"/>
</dbReference>
<protein>
    <submittedName>
        <fullName evidence="2">GGDEF domain-containing protein</fullName>
    </submittedName>
</protein>
<reference evidence="2" key="1">
    <citation type="submission" date="2022-10" db="EMBL/GenBank/DDBJ databases">
        <title>Chitiniphilus purpureus sp. nov., a novel chitin-degrading bacterium isolated from crawfish pond sediment.</title>
        <authorList>
            <person name="Li K."/>
        </authorList>
    </citation>
    <scope>NUCLEOTIDE SEQUENCE</scope>
    <source>
        <strain evidence="2">CD1</strain>
    </source>
</reference>
<dbReference type="CDD" id="cd01949">
    <property type="entry name" value="GGDEF"/>
    <property type="match status" value="1"/>
</dbReference>
<dbReference type="InterPro" id="IPR043128">
    <property type="entry name" value="Rev_trsase/Diguanyl_cyclase"/>
</dbReference>
<dbReference type="InterPro" id="IPR000160">
    <property type="entry name" value="GGDEF_dom"/>
</dbReference>
<name>A0ABY6DMB2_9NEIS</name>
<dbReference type="PANTHER" id="PTHR46663:SF2">
    <property type="entry name" value="GGDEF DOMAIN-CONTAINING PROTEIN"/>
    <property type="match status" value="1"/>
</dbReference>
<dbReference type="EMBL" id="CP106753">
    <property type="protein sequence ID" value="UXY15494.1"/>
    <property type="molecule type" value="Genomic_DNA"/>
</dbReference>
<accession>A0ABY6DMB2</accession>
<dbReference type="Gene3D" id="3.30.70.270">
    <property type="match status" value="1"/>
</dbReference>
<evidence type="ECO:0000259" key="1">
    <source>
        <dbReference type="PROSITE" id="PS50887"/>
    </source>
</evidence>
<organism evidence="2 3">
    <name type="scientific">Chitiniphilus purpureus</name>
    <dbReference type="NCBI Taxonomy" id="2981137"/>
    <lineage>
        <taxon>Bacteria</taxon>
        <taxon>Pseudomonadati</taxon>
        <taxon>Pseudomonadota</taxon>
        <taxon>Betaproteobacteria</taxon>
        <taxon>Neisseriales</taxon>
        <taxon>Chitinibacteraceae</taxon>
        <taxon>Chitiniphilus</taxon>
    </lineage>
</organism>
<evidence type="ECO:0000313" key="2">
    <source>
        <dbReference type="EMBL" id="UXY15494.1"/>
    </source>
</evidence>
<dbReference type="SUPFAM" id="SSF55073">
    <property type="entry name" value="Nucleotide cyclase"/>
    <property type="match status" value="1"/>
</dbReference>
<dbReference type="NCBIfam" id="TIGR00254">
    <property type="entry name" value="GGDEF"/>
    <property type="match status" value="1"/>
</dbReference>
<keyword evidence="3" id="KW-1185">Reference proteome</keyword>
<feature type="domain" description="GGDEF" evidence="1">
    <location>
        <begin position="59"/>
        <end position="192"/>
    </location>
</feature>
<dbReference type="PROSITE" id="PS50887">
    <property type="entry name" value="GGDEF"/>
    <property type="match status" value="1"/>
</dbReference>